<evidence type="ECO:0000256" key="6">
    <source>
        <dbReference type="ARBA" id="ARBA00023118"/>
    </source>
</evidence>
<feature type="binding site" evidence="9">
    <location>
        <position position="214"/>
    </location>
    <ligand>
        <name>Mn(2+)</name>
        <dbReference type="ChEBI" id="CHEBI:29035"/>
    </ligand>
</feature>
<evidence type="ECO:0000256" key="1">
    <source>
        <dbReference type="ARBA" id="ARBA00022722"/>
    </source>
</evidence>
<dbReference type="GO" id="GO:0051607">
    <property type="term" value="P:defense response to virus"/>
    <property type="evidence" value="ECO:0007669"/>
    <property type="project" value="UniProtKB-UniRule"/>
</dbReference>
<evidence type="ECO:0000256" key="5">
    <source>
        <dbReference type="ARBA" id="ARBA00022842"/>
    </source>
</evidence>
<evidence type="ECO:0000256" key="9">
    <source>
        <dbReference type="HAMAP-Rule" id="MF_01470"/>
    </source>
</evidence>
<keyword evidence="4 9" id="KW-0378">Hydrolase</keyword>
<dbReference type="Gene3D" id="3.100.10.20">
    <property type="entry name" value="CRISPR-associated endonuclease Cas1, N-terminal domain"/>
    <property type="match status" value="1"/>
</dbReference>
<dbReference type="InterPro" id="IPR042211">
    <property type="entry name" value="CRISPR-assoc_Cas1_N"/>
</dbReference>
<dbReference type="EC" id="3.1.-.-" evidence="9"/>
<keyword evidence="7 9" id="KW-0238">DNA-binding</keyword>
<keyword evidence="1 9" id="KW-0540">Nuclease</keyword>
<dbReference type="PANTHER" id="PTHR43219">
    <property type="entry name" value="CRISPR-ASSOCIATED ENDONUCLEASE CAS1"/>
    <property type="match status" value="1"/>
</dbReference>
<dbReference type="InterPro" id="IPR019858">
    <property type="entry name" value="CRISPR-assoc_Cas1_HMARI/TNEAP"/>
</dbReference>
<gene>
    <name evidence="10" type="primary">cas1b</name>
    <name evidence="9" type="synonym">cas1</name>
    <name evidence="10" type="ORF">ENW66_03135</name>
</gene>
<dbReference type="AlphaFoldDB" id="A0A7C3M8W9"/>
<comment type="subunit">
    <text evidence="9">Homodimer, forms a heterotetramer with a Cas2 homodimer.</text>
</comment>
<comment type="function">
    <text evidence="9">CRISPR (clustered regularly interspaced short palindromic repeat), is an adaptive immune system that provides protection against mobile genetic elements (viruses, transposable elements and conjugative plasmids). CRISPR clusters contain spacers, sequences complementary to antecedent mobile elements, and target invading nucleic acids. CRISPR clusters are transcribed and processed into CRISPR RNA (crRNA). Acts as a dsDNA endonuclease. Involved in the integration of spacer DNA into the CRISPR cassette.</text>
</comment>
<keyword evidence="3 9" id="KW-0255">Endonuclease</keyword>
<dbReference type="GO" id="GO:0046872">
    <property type="term" value="F:metal ion binding"/>
    <property type="evidence" value="ECO:0007669"/>
    <property type="project" value="UniProtKB-UniRule"/>
</dbReference>
<dbReference type="GO" id="GO:0016787">
    <property type="term" value="F:hydrolase activity"/>
    <property type="evidence" value="ECO:0007669"/>
    <property type="project" value="UniProtKB-KW"/>
</dbReference>
<comment type="cofactor">
    <cofactor evidence="9">
        <name>Mg(2+)</name>
        <dbReference type="ChEBI" id="CHEBI:18420"/>
    </cofactor>
    <cofactor evidence="9">
        <name>Mn(2+)</name>
        <dbReference type="ChEBI" id="CHEBI:29035"/>
    </cofactor>
</comment>
<feature type="binding site" evidence="9">
    <location>
        <position position="150"/>
    </location>
    <ligand>
        <name>Mn(2+)</name>
        <dbReference type="ChEBI" id="CHEBI:29035"/>
    </ligand>
</feature>
<accession>A0A7C3M8W9</accession>
<dbReference type="HAMAP" id="MF_01470">
    <property type="entry name" value="Cas1"/>
    <property type="match status" value="1"/>
</dbReference>
<evidence type="ECO:0000313" key="10">
    <source>
        <dbReference type="EMBL" id="HFW31932.1"/>
    </source>
</evidence>
<evidence type="ECO:0000256" key="7">
    <source>
        <dbReference type="ARBA" id="ARBA00023125"/>
    </source>
</evidence>
<dbReference type="GO" id="GO:0043571">
    <property type="term" value="P:maintenance of CRISPR repeat elements"/>
    <property type="evidence" value="ECO:0007669"/>
    <property type="project" value="UniProtKB-UniRule"/>
</dbReference>
<dbReference type="Pfam" id="PF01867">
    <property type="entry name" value="Cas_Cas1"/>
    <property type="match status" value="1"/>
</dbReference>
<dbReference type="NCBIfam" id="TIGR00287">
    <property type="entry name" value="cas1"/>
    <property type="match status" value="1"/>
</dbReference>
<dbReference type="InterPro" id="IPR042206">
    <property type="entry name" value="CRISPR-assoc_Cas1_C"/>
</dbReference>
<evidence type="ECO:0000256" key="3">
    <source>
        <dbReference type="ARBA" id="ARBA00022759"/>
    </source>
</evidence>
<dbReference type="GO" id="GO:0003677">
    <property type="term" value="F:DNA binding"/>
    <property type="evidence" value="ECO:0007669"/>
    <property type="project" value="UniProtKB-KW"/>
</dbReference>
<evidence type="ECO:0000256" key="8">
    <source>
        <dbReference type="ARBA" id="ARBA00023211"/>
    </source>
</evidence>
<dbReference type="NCBIfam" id="TIGR03641">
    <property type="entry name" value="cas1_HMARI"/>
    <property type="match status" value="1"/>
</dbReference>
<reference evidence="10" key="1">
    <citation type="journal article" date="2020" name="mSystems">
        <title>Genome- and Community-Level Interaction Insights into Carbon Utilization and Element Cycling Functions of Hydrothermarchaeota in Hydrothermal Sediment.</title>
        <authorList>
            <person name="Zhou Z."/>
            <person name="Liu Y."/>
            <person name="Xu W."/>
            <person name="Pan J."/>
            <person name="Luo Z.H."/>
            <person name="Li M."/>
        </authorList>
    </citation>
    <scope>NUCLEOTIDE SEQUENCE [LARGE SCALE GENOMIC DNA]</scope>
    <source>
        <strain evidence="10">SpSt-87</strain>
    </source>
</reference>
<organism evidence="10">
    <name type="scientific">Archaeoglobus fulgidus</name>
    <dbReference type="NCBI Taxonomy" id="2234"/>
    <lineage>
        <taxon>Archaea</taxon>
        <taxon>Methanobacteriati</taxon>
        <taxon>Methanobacteriota</taxon>
        <taxon>Archaeoglobi</taxon>
        <taxon>Archaeoglobales</taxon>
        <taxon>Archaeoglobaceae</taxon>
        <taxon>Archaeoglobus</taxon>
    </lineage>
</organism>
<evidence type="ECO:0000256" key="2">
    <source>
        <dbReference type="ARBA" id="ARBA00022723"/>
    </source>
</evidence>
<keyword evidence="8 9" id="KW-0464">Manganese</keyword>
<keyword evidence="2 9" id="KW-0479">Metal-binding</keyword>
<evidence type="ECO:0000256" key="4">
    <source>
        <dbReference type="ARBA" id="ARBA00022801"/>
    </source>
</evidence>
<dbReference type="Gene3D" id="1.20.120.920">
    <property type="entry name" value="CRISPR-associated endonuclease Cas1, C-terminal domain"/>
    <property type="match status" value="1"/>
</dbReference>
<dbReference type="InterPro" id="IPR002729">
    <property type="entry name" value="CRISPR-assoc_Cas1"/>
</dbReference>
<keyword evidence="6 9" id="KW-0051">Antiviral defense</keyword>
<dbReference type="EMBL" id="DTLB01000017">
    <property type="protein sequence ID" value="HFW31932.1"/>
    <property type="molecule type" value="Genomic_DNA"/>
</dbReference>
<comment type="similarity">
    <text evidence="9">Belongs to the CRISPR-associated endonuclease Cas1 family.</text>
</comment>
<sequence length="322" mass="37219">MRKANYYIVSDGTLKRKENTIYFENAEGRRPIPINSIYAIYALGSLSITSQALNYLAKEGVCVHFFNRYGYYTGSFYPRESLISGEVIVRQAEHYLDREKRLYLAKAFVEGSIMNMSQVLRRSGEDDSGVISALQGLEDATSVEEVMGAEASARTEYYSKFDSILTEMKFERRSRQPPENEVNALISFGNSLLYSAILTEIYHTQLHPAISYLHEPSERRFSLSLDLAEIFKPLLVDRLVISLVNKKMVGDEDFDEGFNGILLSENGKKKFINAFNERLESTVKHRTLGRKVSYQRLIRLECYKLVKHMLNAERYRPFVMWW</sequence>
<feature type="binding site" evidence="9">
    <location>
        <position position="229"/>
    </location>
    <ligand>
        <name>Mn(2+)</name>
        <dbReference type="ChEBI" id="CHEBI:29035"/>
    </ligand>
</feature>
<dbReference type="GO" id="GO:0004520">
    <property type="term" value="F:DNA endonuclease activity"/>
    <property type="evidence" value="ECO:0007669"/>
    <property type="project" value="InterPro"/>
</dbReference>
<keyword evidence="5 9" id="KW-0460">Magnesium</keyword>
<name>A0A7C3M8W9_ARCFL</name>
<dbReference type="PANTHER" id="PTHR43219:SF2">
    <property type="entry name" value="CRISPR-ASSOCIATED ENDONUCLEASE CAS1"/>
    <property type="match status" value="1"/>
</dbReference>
<protein>
    <recommendedName>
        <fullName evidence="9">CRISPR-associated endonuclease Cas1</fullName>
        <ecNumber evidence="9">3.1.-.-</ecNumber>
    </recommendedName>
</protein>
<proteinExistence type="inferred from homology"/>
<comment type="caution">
    <text evidence="10">The sequence shown here is derived from an EMBL/GenBank/DDBJ whole genome shotgun (WGS) entry which is preliminary data.</text>
</comment>
<dbReference type="CDD" id="cd09722">
    <property type="entry name" value="Cas1_I-B"/>
    <property type="match status" value="1"/>
</dbReference>